<reference evidence="1 2" key="1">
    <citation type="submission" date="2023-11" db="EMBL/GenBank/DDBJ databases">
        <title>Analysis of the Genomes of Mucilaginibacter gossypii cycad 4 and M. sabulilitoris SNA2: microbes with the potential for plant growth promotion.</title>
        <authorList>
            <person name="Hirsch A.M."/>
            <person name="Humm E."/>
            <person name="Rubbi M."/>
            <person name="Del Vecchio G."/>
            <person name="Ha S.M."/>
            <person name="Pellegrini M."/>
            <person name="Gunsalus R.P."/>
        </authorList>
    </citation>
    <scope>NUCLEOTIDE SEQUENCE [LARGE SCALE GENOMIC DNA]</scope>
    <source>
        <strain evidence="1 2">SNA2</strain>
    </source>
</reference>
<dbReference type="Proteomes" id="UP001324380">
    <property type="component" value="Chromosome"/>
</dbReference>
<proteinExistence type="predicted"/>
<evidence type="ECO:0000313" key="2">
    <source>
        <dbReference type="Proteomes" id="UP001324380"/>
    </source>
</evidence>
<sequence length="70" mass="8359">MIFEKRYSFQYHPFVGNSVHVEVDWRVINTKFTPTVHLSYDGVENKEFETGTADINPPYDYYKTFNFTVK</sequence>
<gene>
    <name evidence="1" type="ORF">SNE25_19660</name>
</gene>
<dbReference type="RefSeq" id="WP_321560705.1">
    <property type="nucleotide sequence ID" value="NZ_CP139558.1"/>
</dbReference>
<keyword evidence="2" id="KW-1185">Reference proteome</keyword>
<protein>
    <submittedName>
        <fullName evidence="1">Uncharacterized protein</fullName>
    </submittedName>
</protein>
<accession>A0ABZ0TFK0</accession>
<organism evidence="1 2">
    <name type="scientific">Mucilaginibacter sabulilitoris</name>
    <dbReference type="NCBI Taxonomy" id="1173583"/>
    <lineage>
        <taxon>Bacteria</taxon>
        <taxon>Pseudomonadati</taxon>
        <taxon>Bacteroidota</taxon>
        <taxon>Sphingobacteriia</taxon>
        <taxon>Sphingobacteriales</taxon>
        <taxon>Sphingobacteriaceae</taxon>
        <taxon>Mucilaginibacter</taxon>
    </lineage>
</organism>
<evidence type="ECO:0000313" key="1">
    <source>
        <dbReference type="EMBL" id="WPU91539.1"/>
    </source>
</evidence>
<dbReference type="EMBL" id="CP139558">
    <property type="protein sequence ID" value="WPU91539.1"/>
    <property type="molecule type" value="Genomic_DNA"/>
</dbReference>
<name>A0ABZ0TFK0_9SPHI</name>